<dbReference type="Proteomes" id="UP001062846">
    <property type="component" value="Chromosome 11"/>
</dbReference>
<evidence type="ECO:0000313" key="2">
    <source>
        <dbReference type="Proteomes" id="UP001062846"/>
    </source>
</evidence>
<sequence length="1199" mass="135655">MKTSSVFVLGLYYFVVIGNGVEFGASTPIATDIISTVEEVQPYRTAYHFQPPKNWMNGPMFFKGIYHFFYQYNPYGPHWADIVWAHSVSYDLINWIHLDHALNPTHPFDTNGCWSGSTTILPGEIPAILYTGSDTENREVQNLAVPKNLSDPFLIEWVKSAHNPIMTPVDGIHPNFFRDPTTAWQGPDKRWRVIVGSQINGHGTAILYTSEDFVNWTRSESPLHSSNRTGMWECPDFYLSSAKGEAGTKYVLKASFNHQDHYVMGNYDPETDIYVVETDFMVSALQLRYDYGKFYGSKTFLDSEKKRRVLWAWIDEMDSESDRLVKGWTGLQNLLMKHNMRFFFVSSLKSFPRTVSIGKSGKQLAQWPIEEIEKLHSEEVNIHDIELKGGSVLEVVGITASQADVEVSFVLPNFEEVEVIEQNLVDPQLLCSKNQASVKGLVGPFGLLVLASKDLTEQTAIFFRIFRSHSKYVVLMCSDQSRSSLRDEVAKTTYGAFVNVDPASETISLRSLIDHSIVESFGGEGVVCITARVYPKLAINKETHLYAFNNGTQSVKISKLSAWMFRGTTNPGWRKVLRRLNCAIFILEKVDLIPKTSAPIAKNNHSEQPYRTAYHFQPPKNWMNGICFLSFSSFQYLVDGIFVVVLLLLTLIHVAVIWHVLFVRKMDGDESADPNDDKLTMGMVLFIDENEGGSWDLRTHWLEHNPYGPLWGNMTWAHSISYDLINWVHLDHALNPTDPFDINGCWSGSTTILPGEIPAILYTGVDTQNRQAQNLAVPKNLSDPLLIEWVKSAHNPIMTPVDGIDPNFYRDPTTAWQGPDKRWRVIVGSQMNGHGAAIMYTSEDFINWTRSGSPLHSSNKTEMWECPDFYPVSMKGEGSDKGTKYVLKASFNRQDHYVMGNYDPKTDNYVVDTDFMDRALQLRYDYGKFYASKTFLDGEKKSSRQVLWGWIEETDSESNDIEKGWSGLQSFPRTISIGKSGKQLAQWPVKEIEKLRSEEVNIHDTELKGDSVLEVVGITASQADVEVAFALPNFHSAEMMDPNLVDPQLLCRKNQASVRGLFGPFGLLVLASKDLTEQTAIFFRIFRSPSKYVVLMCSDQSRSSLSDKVEKPTYGAFVDVDPSNETISLRSLIDHSIVESFGGEGITCITTRVYPKLAIDKDAHVYVFNNGTHHVKISRLSAWSMKEAQFLTHRKAPFS</sequence>
<reference evidence="1" key="1">
    <citation type="submission" date="2022-02" db="EMBL/GenBank/DDBJ databases">
        <title>Plant Genome Project.</title>
        <authorList>
            <person name="Zhang R.-G."/>
        </authorList>
    </citation>
    <scope>NUCLEOTIDE SEQUENCE</scope>
    <source>
        <strain evidence="1">AT1</strain>
    </source>
</reference>
<protein>
    <submittedName>
        <fullName evidence="1">Uncharacterized protein</fullName>
    </submittedName>
</protein>
<gene>
    <name evidence="1" type="ORF">RHMOL_Rhmol11G0097800</name>
</gene>
<evidence type="ECO:0000313" key="1">
    <source>
        <dbReference type="EMBL" id="KAI8530926.1"/>
    </source>
</evidence>
<accession>A0ACC0LQT9</accession>
<proteinExistence type="predicted"/>
<organism evidence="1 2">
    <name type="scientific">Rhododendron molle</name>
    <name type="common">Chinese azalea</name>
    <name type="synonym">Azalea mollis</name>
    <dbReference type="NCBI Taxonomy" id="49168"/>
    <lineage>
        <taxon>Eukaryota</taxon>
        <taxon>Viridiplantae</taxon>
        <taxon>Streptophyta</taxon>
        <taxon>Embryophyta</taxon>
        <taxon>Tracheophyta</taxon>
        <taxon>Spermatophyta</taxon>
        <taxon>Magnoliopsida</taxon>
        <taxon>eudicotyledons</taxon>
        <taxon>Gunneridae</taxon>
        <taxon>Pentapetalae</taxon>
        <taxon>asterids</taxon>
        <taxon>Ericales</taxon>
        <taxon>Ericaceae</taxon>
        <taxon>Ericoideae</taxon>
        <taxon>Rhodoreae</taxon>
        <taxon>Rhododendron</taxon>
    </lineage>
</organism>
<keyword evidence="2" id="KW-1185">Reference proteome</keyword>
<comment type="caution">
    <text evidence="1">The sequence shown here is derived from an EMBL/GenBank/DDBJ whole genome shotgun (WGS) entry which is preliminary data.</text>
</comment>
<name>A0ACC0LQT9_RHOML</name>
<dbReference type="EMBL" id="CM046398">
    <property type="protein sequence ID" value="KAI8530926.1"/>
    <property type="molecule type" value="Genomic_DNA"/>
</dbReference>